<accession>A0ABY6J3R7</accession>
<name>A0ABY6J3R7_9BACT</name>
<dbReference type="Proteomes" id="UP001162741">
    <property type="component" value="Chromosome"/>
</dbReference>
<protein>
    <recommendedName>
        <fullName evidence="3">Four helix bundle protein</fullName>
    </recommendedName>
</protein>
<organism evidence="1 2">
    <name type="scientific">Chitinophaga horti</name>
    <dbReference type="NCBI Taxonomy" id="2920382"/>
    <lineage>
        <taxon>Bacteria</taxon>
        <taxon>Pseudomonadati</taxon>
        <taxon>Bacteroidota</taxon>
        <taxon>Chitinophagia</taxon>
        <taxon>Chitinophagales</taxon>
        <taxon>Chitinophagaceae</taxon>
        <taxon>Chitinophaga</taxon>
    </lineage>
</organism>
<proteinExistence type="predicted"/>
<sequence>MAGTGYAIATDNIERLVKFTDNFTDLAGYLIDDYTNEGKRLCQLLTGDMPGNASDKELPTSVECSMLINRARFLRQQVNDFLFKNATHLKYSQPDAINVTS</sequence>
<gene>
    <name evidence="1" type="ORF">MKQ68_22370</name>
</gene>
<evidence type="ECO:0008006" key="3">
    <source>
        <dbReference type="Google" id="ProtNLM"/>
    </source>
</evidence>
<evidence type="ECO:0000313" key="2">
    <source>
        <dbReference type="Proteomes" id="UP001162741"/>
    </source>
</evidence>
<evidence type="ECO:0000313" key="1">
    <source>
        <dbReference type="EMBL" id="UYQ92829.1"/>
    </source>
</evidence>
<dbReference type="RefSeq" id="WP_244836433.1">
    <property type="nucleotide sequence ID" value="NZ_CP107006.1"/>
</dbReference>
<keyword evidence="2" id="KW-1185">Reference proteome</keyword>
<dbReference type="EMBL" id="CP107006">
    <property type="protein sequence ID" value="UYQ92829.1"/>
    <property type="molecule type" value="Genomic_DNA"/>
</dbReference>
<reference evidence="1" key="1">
    <citation type="submission" date="2022-10" db="EMBL/GenBank/DDBJ databases">
        <title>Chitinophaga sp. nov., isolated from soil.</title>
        <authorList>
            <person name="Jeon C.O."/>
        </authorList>
    </citation>
    <scope>NUCLEOTIDE SEQUENCE</scope>
    <source>
        <strain evidence="1">R8</strain>
    </source>
</reference>